<feature type="domain" description="MAGE" evidence="2">
    <location>
        <begin position="1"/>
        <end position="152"/>
    </location>
</feature>
<evidence type="ECO:0000256" key="1">
    <source>
        <dbReference type="SAM" id="MobiDB-lite"/>
    </source>
</evidence>
<dbReference type="GO" id="GO:0005634">
    <property type="term" value="C:nucleus"/>
    <property type="evidence" value="ECO:0007669"/>
    <property type="project" value="TreeGrafter"/>
</dbReference>
<dbReference type="Pfam" id="PF01454">
    <property type="entry name" value="MAGE"/>
    <property type="match status" value="1"/>
</dbReference>
<feature type="compositionally biased region" description="Polar residues" evidence="1">
    <location>
        <begin position="52"/>
        <end position="71"/>
    </location>
</feature>
<name>A0A1X2HY74_9FUNG</name>
<gene>
    <name evidence="3" type="ORF">BCR42DRAFT_338142</name>
</gene>
<dbReference type="InterPro" id="IPR002190">
    <property type="entry name" value="MHD_dom"/>
</dbReference>
<dbReference type="AlphaFoldDB" id="A0A1X2HY74"/>
<dbReference type="OrthoDB" id="205198at2759"/>
<dbReference type="PANTHER" id="PTHR11736">
    <property type="entry name" value="MELANOMA-ASSOCIATED ANTIGEN MAGE ANTIGEN"/>
    <property type="match status" value="1"/>
</dbReference>
<dbReference type="STRING" id="90262.A0A1X2HY74"/>
<organism evidence="3 4">
    <name type="scientific">Absidia repens</name>
    <dbReference type="NCBI Taxonomy" id="90262"/>
    <lineage>
        <taxon>Eukaryota</taxon>
        <taxon>Fungi</taxon>
        <taxon>Fungi incertae sedis</taxon>
        <taxon>Mucoromycota</taxon>
        <taxon>Mucoromycotina</taxon>
        <taxon>Mucoromycetes</taxon>
        <taxon>Mucorales</taxon>
        <taxon>Cunninghamellaceae</taxon>
        <taxon>Absidia</taxon>
    </lineage>
</organism>
<reference evidence="3 4" key="1">
    <citation type="submission" date="2016-07" db="EMBL/GenBank/DDBJ databases">
        <title>Pervasive Adenine N6-methylation of Active Genes in Fungi.</title>
        <authorList>
            <consortium name="DOE Joint Genome Institute"/>
            <person name="Mondo S.J."/>
            <person name="Dannebaum R.O."/>
            <person name="Kuo R.C."/>
            <person name="Labutti K."/>
            <person name="Haridas S."/>
            <person name="Kuo A."/>
            <person name="Salamov A."/>
            <person name="Ahrendt S.R."/>
            <person name="Lipzen A."/>
            <person name="Sullivan W."/>
            <person name="Andreopoulos W.B."/>
            <person name="Clum A."/>
            <person name="Lindquist E."/>
            <person name="Daum C."/>
            <person name="Ramamoorthy G.K."/>
            <person name="Gryganskyi A."/>
            <person name="Culley D."/>
            <person name="Magnuson J.K."/>
            <person name="James T.Y."/>
            <person name="O'Malley M.A."/>
            <person name="Stajich J.E."/>
            <person name="Spatafora J.W."/>
            <person name="Visel A."/>
            <person name="Grigoriev I.V."/>
        </authorList>
    </citation>
    <scope>NUCLEOTIDE SEQUENCE [LARGE SCALE GENOMIC DNA]</scope>
    <source>
        <strain evidence="3 4">NRRL 1336</strain>
    </source>
</reference>
<feature type="region of interest" description="Disordered" evidence="1">
    <location>
        <begin position="51"/>
        <end position="71"/>
    </location>
</feature>
<dbReference type="SMART" id="SM01373">
    <property type="entry name" value="MAGE"/>
    <property type="match status" value="1"/>
</dbReference>
<dbReference type="InterPro" id="IPR041898">
    <property type="entry name" value="MAGE_WH1"/>
</dbReference>
<accession>A0A1X2HY74</accession>
<evidence type="ECO:0000259" key="2">
    <source>
        <dbReference type="SMART" id="SM01373"/>
    </source>
</evidence>
<comment type="caution">
    <text evidence="3">The sequence shown here is derived from an EMBL/GenBank/DDBJ whole genome shotgun (WGS) entry which is preliminary data.</text>
</comment>
<sequence length="179" mass="20822">MIIRKEDINKKVLHEHSRQYNTIFKEAKEQLLDTFGMALLEIPAKDIRGRSKLSTTASGSSQQPAAQGRTPSSNSYILYNCLNKDLEAYKVIHQTDEEYASMGLLYFILSIILLNEQELQESYLQKFKETIDNQDTYQWGPRSKSEIPYKDLIKFMSSVSRCCFFFFWRGIGTDWPILP</sequence>
<evidence type="ECO:0000313" key="3">
    <source>
        <dbReference type="EMBL" id="ORZ05230.1"/>
    </source>
</evidence>
<dbReference type="Proteomes" id="UP000193560">
    <property type="component" value="Unassembled WGS sequence"/>
</dbReference>
<proteinExistence type="predicted"/>
<dbReference type="GO" id="GO:0006281">
    <property type="term" value="P:DNA repair"/>
    <property type="evidence" value="ECO:0007669"/>
    <property type="project" value="TreeGrafter"/>
</dbReference>
<dbReference type="EMBL" id="MCGE01000045">
    <property type="protein sequence ID" value="ORZ05230.1"/>
    <property type="molecule type" value="Genomic_DNA"/>
</dbReference>
<dbReference type="PANTHER" id="PTHR11736:SF14">
    <property type="entry name" value="NSE3 HOMOLOG, SMC5-SMC6 COMPLEX COMPONENT"/>
    <property type="match status" value="1"/>
</dbReference>
<protein>
    <submittedName>
        <fullName evidence="3">MAGE family-domain-containing protein</fullName>
    </submittedName>
</protein>
<evidence type="ECO:0000313" key="4">
    <source>
        <dbReference type="Proteomes" id="UP000193560"/>
    </source>
</evidence>
<dbReference type="InterPro" id="IPR037445">
    <property type="entry name" value="MAGE"/>
</dbReference>
<dbReference type="Gene3D" id="1.10.10.1200">
    <property type="entry name" value="MAGE homology domain, winged helix WH1 motif"/>
    <property type="match status" value="1"/>
</dbReference>
<keyword evidence="4" id="KW-1185">Reference proteome</keyword>